<dbReference type="EMBL" id="SDWW01000009">
    <property type="protein sequence ID" value="RYV52030.1"/>
    <property type="molecule type" value="Genomic_DNA"/>
</dbReference>
<name>A0A4Q5N1Q8_9MICO</name>
<dbReference type="InterPro" id="IPR020846">
    <property type="entry name" value="MFS_dom"/>
</dbReference>
<evidence type="ECO:0000256" key="6">
    <source>
        <dbReference type="ARBA" id="ARBA00022989"/>
    </source>
</evidence>
<keyword evidence="4" id="KW-1003">Cell membrane</keyword>
<feature type="transmembrane region" description="Helical" evidence="9">
    <location>
        <begin position="31"/>
        <end position="50"/>
    </location>
</feature>
<feature type="transmembrane region" description="Helical" evidence="9">
    <location>
        <begin position="159"/>
        <end position="179"/>
    </location>
</feature>
<accession>A0A4Q5N1Q8</accession>
<evidence type="ECO:0000256" key="8">
    <source>
        <dbReference type="SAM" id="MobiDB-lite"/>
    </source>
</evidence>
<dbReference type="OrthoDB" id="9814303at2"/>
<dbReference type="GO" id="GO:0005886">
    <property type="term" value="C:plasma membrane"/>
    <property type="evidence" value="ECO:0007669"/>
    <property type="project" value="UniProtKB-SubCell"/>
</dbReference>
<feature type="transmembrane region" description="Helical" evidence="9">
    <location>
        <begin position="304"/>
        <end position="321"/>
    </location>
</feature>
<dbReference type="PROSITE" id="PS50850">
    <property type="entry name" value="MFS"/>
    <property type="match status" value="1"/>
</dbReference>
<keyword evidence="5 9" id="KW-0812">Transmembrane</keyword>
<proteinExistence type="inferred from homology"/>
<dbReference type="Proteomes" id="UP000293764">
    <property type="component" value="Unassembled WGS sequence"/>
</dbReference>
<dbReference type="GO" id="GO:1990961">
    <property type="term" value="P:xenobiotic detoxification by transmembrane export across the plasma membrane"/>
    <property type="evidence" value="ECO:0007669"/>
    <property type="project" value="InterPro"/>
</dbReference>
<dbReference type="GO" id="GO:0042910">
    <property type="term" value="F:xenobiotic transmembrane transporter activity"/>
    <property type="evidence" value="ECO:0007669"/>
    <property type="project" value="InterPro"/>
</dbReference>
<dbReference type="PANTHER" id="PTHR23502">
    <property type="entry name" value="MAJOR FACILITATOR SUPERFAMILY"/>
    <property type="match status" value="1"/>
</dbReference>
<dbReference type="InterPro" id="IPR011701">
    <property type="entry name" value="MFS"/>
</dbReference>
<gene>
    <name evidence="11" type="ORF">EUA98_05545</name>
</gene>
<dbReference type="NCBIfam" id="TIGR00710">
    <property type="entry name" value="efflux_Bcr_CflA"/>
    <property type="match status" value="1"/>
</dbReference>
<keyword evidence="12" id="KW-1185">Reference proteome</keyword>
<evidence type="ECO:0000256" key="4">
    <source>
        <dbReference type="ARBA" id="ARBA00022475"/>
    </source>
</evidence>
<keyword evidence="7 9" id="KW-0472">Membrane</keyword>
<dbReference type="Gene3D" id="1.20.1720.10">
    <property type="entry name" value="Multidrug resistance protein D"/>
    <property type="match status" value="1"/>
</dbReference>
<feature type="transmembrane region" description="Helical" evidence="9">
    <location>
        <begin position="235"/>
        <end position="259"/>
    </location>
</feature>
<dbReference type="InterPro" id="IPR004812">
    <property type="entry name" value="Efflux_drug-R_Bcr/CmlA"/>
</dbReference>
<feature type="domain" description="Major facilitator superfamily (MFS) profile" evidence="10">
    <location>
        <begin position="31"/>
        <end position="415"/>
    </location>
</feature>
<evidence type="ECO:0000313" key="12">
    <source>
        <dbReference type="Proteomes" id="UP000293764"/>
    </source>
</evidence>
<dbReference type="InterPro" id="IPR036259">
    <property type="entry name" value="MFS_trans_sf"/>
</dbReference>
<keyword evidence="6 9" id="KW-1133">Transmembrane helix</keyword>
<comment type="subcellular location">
    <subcellularLocation>
        <location evidence="1">Cell membrane</location>
        <topology evidence="1">Multi-pass membrane protein</topology>
    </subcellularLocation>
</comment>
<evidence type="ECO:0000256" key="1">
    <source>
        <dbReference type="ARBA" id="ARBA00004651"/>
    </source>
</evidence>
<evidence type="ECO:0000256" key="9">
    <source>
        <dbReference type="SAM" id="Phobius"/>
    </source>
</evidence>
<feature type="transmembrane region" description="Helical" evidence="9">
    <location>
        <begin position="357"/>
        <end position="379"/>
    </location>
</feature>
<dbReference type="CDD" id="cd17320">
    <property type="entry name" value="MFS_MdfA_MDR_like"/>
    <property type="match status" value="1"/>
</dbReference>
<feature type="region of interest" description="Disordered" evidence="8">
    <location>
        <begin position="1"/>
        <end position="23"/>
    </location>
</feature>
<reference evidence="11 12" key="1">
    <citation type="submission" date="2019-01" db="EMBL/GenBank/DDBJ databases">
        <title>Novel species of Cellulomonas.</title>
        <authorList>
            <person name="Liu Q."/>
            <person name="Xin Y.-H."/>
        </authorList>
    </citation>
    <scope>NUCLEOTIDE SEQUENCE [LARGE SCALE GENOMIC DNA]</scope>
    <source>
        <strain evidence="11 12">HLT2-17</strain>
    </source>
</reference>
<sequence length="422" mass="43591">MTTDRIGDGRIDPMTTGGPPTPSDYRPNAKYVLLLGLMCALPAVTSDIYLPSLPDVARDLGTTTTAVQLTMTGVLVGGAVGQLVVGPLSDRFGRRRPVLIGIALHIVISLLCAVAPGIGALIALRVAQGFFNAAATVVAIAVIRDRFVGSDASRLLSRLMLVIGVAPLFAPSVGGLIAGQWGWRAVFVALAVFGAVLWVVVWRRLPETLPPERRRGAGLRTALGGYGVLLRDQHFVAIAVLPGLGMAVLMSYVVGSPFVFQEGYGLSANQFALLFAMNGVALVGGAQINASLVRRVVPIRILRVALPLLFAVAVVLLVVILTGAGGLIGLLAVLWVMLGLIQFLPPNASAIALSRHGAMAGTAAAFIGAMQAGVAGVVSPLVGVLGGDARAMGLVMVGSTATALLVLALATPAYRRGGWLRL</sequence>
<feature type="transmembrane region" description="Helical" evidence="9">
    <location>
        <begin position="271"/>
        <end position="292"/>
    </location>
</feature>
<evidence type="ECO:0000313" key="11">
    <source>
        <dbReference type="EMBL" id="RYV52030.1"/>
    </source>
</evidence>
<feature type="transmembrane region" description="Helical" evidence="9">
    <location>
        <begin position="98"/>
        <end position="124"/>
    </location>
</feature>
<evidence type="ECO:0000256" key="7">
    <source>
        <dbReference type="ARBA" id="ARBA00023136"/>
    </source>
</evidence>
<evidence type="ECO:0000256" key="3">
    <source>
        <dbReference type="ARBA" id="ARBA00022448"/>
    </source>
</evidence>
<feature type="transmembrane region" description="Helical" evidence="9">
    <location>
        <begin position="65"/>
        <end position="86"/>
    </location>
</feature>
<dbReference type="AlphaFoldDB" id="A0A4Q5N1Q8"/>
<feature type="transmembrane region" description="Helical" evidence="9">
    <location>
        <begin position="185"/>
        <end position="205"/>
    </location>
</feature>
<feature type="compositionally biased region" description="Basic and acidic residues" evidence="8">
    <location>
        <begin position="1"/>
        <end position="11"/>
    </location>
</feature>
<feature type="transmembrane region" description="Helical" evidence="9">
    <location>
        <begin position="130"/>
        <end position="147"/>
    </location>
</feature>
<keyword evidence="3" id="KW-0813">Transport</keyword>
<dbReference type="SUPFAM" id="SSF103473">
    <property type="entry name" value="MFS general substrate transporter"/>
    <property type="match status" value="1"/>
</dbReference>
<comment type="caution">
    <text evidence="11">The sequence shown here is derived from an EMBL/GenBank/DDBJ whole genome shotgun (WGS) entry which is preliminary data.</text>
</comment>
<evidence type="ECO:0000256" key="5">
    <source>
        <dbReference type="ARBA" id="ARBA00022692"/>
    </source>
</evidence>
<organism evidence="11 12">
    <name type="scientific">Pengzhenrongella frigida</name>
    <dbReference type="NCBI Taxonomy" id="1259133"/>
    <lineage>
        <taxon>Bacteria</taxon>
        <taxon>Bacillati</taxon>
        <taxon>Actinomycetota</taxon>
        <taxon>Actinomycetes</taxon>
        <taxon>Micrococcales</taxon>
        <taxon>Pengzhenrongella</taxon>
    </lineage>
</organism>
<comment type="similarity">
    <text evidence="2">Belongs to the major facilitator superfamily. Bcr/CmlA family.</text>
</comment>
<feature type="transmembrane region" description="Helical" evidence="9">
    <location>
        <begin position="391"/>
        <end position="414"/>
    </location>
</feature>
<evidence type="ECO:0000259" key="10">
    <source>
        <dbReference type="PROSITE" id="PS50850"/>
    </source>
</evidence>
<dbReference type="InterPro" id="IPR005829">
    <property type="entry name" value="Sugar_transporter_CS"/>
</dbReference>
<feature type="transmembrane region" description="Helical" evidence="9">
    <location>
        <begin position="327"/>
        <end position="345"/>
    </location>
</feature>
<dbReference type="PANTHER" id="PTHR23502:SF132">
    <property type="entry name" value="POLYAMINE TRANSPORTER 2-RELATED"/>
    <property type="match status" value="1"/>
</dbReference>
<evidence type="ECO:0000256" key="2">
    <source>
        <dbReference type="ARBA" id="ARBA00006236"/>
    </source>
</evidence>
<dbReference type="Pfam" id="PF07690">
    <property type="entry name" value="MFS_1"/>
    <property type="match status" value="1"/>
</dbReference>
<protein>
    <submittedName>
        <fullName evidence="11">Bcr/CflA family efflux MFS transporter</fullName>
    </submittedName>
</protein>
<dbReference type="PROSITE" id="PS00216">
    <property type="entry name" value="SUGAR_TRANSPORT_1"/>
    <property type="match status" value="1"/>
</dbReference>